<accession>A0ABN9APM3</accession>
<sequence length="76" mass="8277">MAGNSVSAYMEQCVVMKFLVNEGVKPKETEDFKHSTVMRCSAAKRNSNGVNISKMSIRPSGMIPAVVVPSPQQSFL</sequence>
<organism evidence="1 2">
    <name type="scientific">Staurois parvus</name>
    <dbReference type="NCBI Taxonomy" id="386267"/>
    <lineage>
        <taxon>Eukaryota</taxon>
        <taxon>Metazoa</taxon>
        <taxon>Chordata</taxon>
        <taxon>Craniata</taxon>
        <taxon>Vertebrata</taxon>
        <taxon>Euteleostomi</taxon>
        <taxon>Amphibia</taxon>
        <taxon>Batrachia</taxon>
        <taxon>Anura</taxon>
        <taxon>Neobatrachia</taxon>
        <taxon>Ranoidea</taxon>
        <taxon>Ranidae</taxon>
        <taxon>Staurois</taxon>
    </lineage>
</organism>
<keyword evidence="2" id="KW-1185">Reference proteome</keyword>
<proteinExistence type="predicted"/>
<reference evidence="1" key="1">
    <citation type="submission" date="2023-05" db="EMBL/GenBank/DDBJ databases">
        <authorList>
            <person name="Stuckert A."/>
        </authorList>
    </citation>
    <scope>NUCLEOTIDE SEQUENCE</scope>
</reference>
<gene>
    <name evidence="1" type="ORF">SPARVUS_LOCUS1043820</name>
</gene>
<dbReference type="Proteomes" id="UP001162483">
    <property type="component" value="Unassembled WGS sequence"/>
</dbReference>
<evidence type="ECO:0000313" key="2">
    <source>
        <dbReference type="Proteomes" id="UP001162483"/>
    </source>
</evidence>
<name>A0ABN9APM3_9NEOB</name>
<protein>
    <submittedName>
        <fullName evidence="1">Uncharacterized protein</fullName>
    </submittedName>
</protein>
<dbReference type="EMBL" id="CATNWA010000330">
    <property type="protein sequence ID" value="CAI9536577.1"/>
    <property type="molecule type" value="Genomic_DNA"/>
</dbReference>
<comment type="caution">
    <text evidence="1">The sequence shown here is derived from an EMBL/GenBank/DDBJ whole genome shotgun (WGS) entry which is preliminary data.</text>
</comment>
<evidence type="ECO:0000313" key="1">
    <source>
        <dbReference type="EMBL" id="CAI9536577.1"/>
    </source>
</evidence>